<evidence type="ECO:0000313" key="2">
    <source>
        <dbReference type="EMBL" id="MFC4159394.1"/>
    </source>
</evidence>
<feature type="region of interest" description="Disordered" evidence="1">
    <location>
        <begin position="1"/>
        <end position="98"/>
    </location>
</feature>
<accession>A0ABV8MMW4</accession>
<feature type="compositionally biased region" description="Pro residues" evidence="1">
    <location>
        <begin position="63"/>
        <end position="82"/>
    </location>
</feature>
<keyword evidence="3" id="KW-1185">Reference proteome</keyword>
<dbReference type="Proteomes" id="UP001595791">
    <property type="component" value="Unassembled WGS sequence"/>
</dbReference>
<organism evidence="2 3">
    <name type="scientific">Chitinimonas lacunae</name>
    <dbReference type="NCBI Taxonomy" id="1963018"/>
    <lineage>
        <taxon>Bacteria</taxon>
        <taxon>Pseudomonadati</taxon>
        <taxon>Pseudomonadota</taxon>
        <taxon>Betaproteobacteria</taxon>
        <taxon>Neisseriales</taxon>
        <taxon>Chitinibacteraceae</taxon>
        <taxon>Chitinimonas</taxon>
    </lineage>
</organism>
<proteinExistence type="predicted"/>
<gene>
    <name evidence="2" type="ORF">ACFOW7_08520</name>
</gene>
<evidence type="ECO:0000256" key="1">
    <source>
        <dbReference type="SAM" id="MobiDB-lite"/>
    </source>
</evidence>
<reference evidence="3" key="1">
    <citation type="journal article" date="2019" name="Int. J. Syst. Evol. Microbiol.">
        <title>The Global Catalogue of Microorganisms (GCM) 10K type strain sequencing project: providing services to taxonomists for standard genome sequencing and annotation.</title>
        <authorList>
            <consortium name="The Broad Institute Genomics Platform"/>
            <consortium name="The Broad Institute Genome Sequencing Center for Infectious Disease"/>
            <person name="Wu L."/>
            <person name="Ma J."/>
        </authorList>
    </citation>
    <scope>NUCLEOTIDE SEQUENCE [LARGE SCALE GENOMIC DNA]</scope>
    <source>
        <strain evidence="3">LMG 29894</strain>
    </source>
</reference>
<sequence>MVKPLFSNDSQPPSPATSASTPKPLFGADPAPAQTPTPVPLLAPTPAPPRATPSPQPLFGNEPPAPPAPQPAPAPRPAPSPLFAPGSAGEPPPVKPVVRQPAPVFRDAEQIWLEKLDLESKRLFPDTTASVYAQMTVVWRALLPFSERAVLELAESELRSAAQLSSRIASLAQSAAQLRIAEQLDALAQAMDGSSRGWFASLRREDPASLVAGIQSAEPRLKALFDDLDEVEQSLPPLRERLEAFHQGVACLATIGEQEWRVSLEAKAQLLHHALYNLDLNRAHCTQQRQLFAAWGENIQRLVYLAYPSWKMAKH</sequence>
<name>A0ABV8MMW4_9NEIS</name>
<dbReference type="RefSeq" id="WP_378163100.1">
    <property type="nucleotide sequence ID" value="NZ_JBHSBU010000001.1"/>
</dbReference>
<feature type="compositionally biased region" description="Pro residues" evidence="1">
    <location>
        <begin position="33"/>
        <end position="56"/>
    </location>
</feature>
<comment type="caution">
    <text evidence="2">The sequence shown here is derived from an EMBL/GenBank/DDBJ whole genome shotgun (WGS) entry which is preliminary data.</text>
</comment>
<evidence type="ECO:0000313" key="3">
    <source>
        <dbReference type="Proteomes" id="UP001595791"/>
    </source>
</evidence>
<dbReference type="EMBL" id="JBHSBU010000001">
    <property type="protein sequence ID" value="MFC4159394.1"/>
    <property type="molecule type" value="Genomic_DNA"/>
</dbReference>
<protein>
    <submittedName>
        <fullName evidence="2">Uncharacterized protein</fullName>
    </submittedName>
</protein>